<proteinExistence type="predicted"/>
<dbReference type="CDD" id="cd04301">
    <property type="entry name" value="NAT_SF"/>
    <property type="match status" value="1"/>
</dbReference>
<dbReference type="Pfam" id="PF00583">
    <property type="entry name" value="Acetyltransf_1"/>
    <property type="match status" value="1"/>
</dbReference>
<reference evidence="2" key="1">
    <citation type="journal article" date="2020" name="mSystems">
        <title>Genome- and Community-Level Interaction Insights into Carbon Utilization and Element Cycling Functions of Hydrothermarchaeota in Hydrothermal Sediment.</title>
        <authorList>
            <person name="Zhou Z."/>
            <person name="Liu Y."/>
            <person name="Xu W."/>
            <person name="Pan J."/>
            <person name="Luo Z.H."/>
            <person name="Li M."/>
        </authorList>
    </citation>
    <scope>NUCLEOTIDE SEQUENCE [LARGE SCALE GENOMIC DNA]</scope>
    <source>
        <strain evidence="2">SpSt-1179</strain>
    </source>
</reference>
<evidence type="ECO:0000259" key="1">
    <source>
        <dbReference type="PROSITE" id="PS51186"/>
    </source>
</evidence>
<dbReference type="EMBL" id="DSBT01000177">
    <property type="protein sequence ID" value="HDP77816.1"/>
    <property type="molecule type" value="Genomic_DNA"/>
</dbReference>
<dbReference type="Proteomes" id="UP000886198">
    <property type="component" value="Unassembled WGS sequence"/>
</dbReference>
<dbReference type="PROSITE" id="PS51186">
    <property type="entry name" value="GNAT"/>
    <property type="match status" value="1"/>
</dbReference>
<organism evidence="2">
    <name type="scientific">Mesotoga infera</name>
    <dbReference type="NCBI Taxonomy" id="1236046"/>
    <lineage>
        <taxon>Bacteria</taxon>
        <taxon>Thermotogati</taxon>
        <taxon>Thermotogota</taxon>
        <taxon>Thermotogae</taxon>
        <taxon>Kosmotogales</taxon>
        <taxon>Kosmotogaceae</taxon>
        <taxon>Mesotoga</taxon>
    </lineage>
</organism>
<dbReference type="SUPFAM" id="SSF55729">
    <property type="entry name" value="Acyl-CoA N-acyltransferases (Nat)"/>
    <property type="match status" value="1"/>
</dbReference>
<name>A0A7C1CVT0_9BACT</name>
<accession>A0A7C1CVT0</accession>
<feature type="domain" description="N-acetyltransferase" evidence="1">
    <location>
        <begin position="145"/>
        <end position="286"/>
    </location>
</feature>
<dbReference type="GO" id="GO:0016747">
    <property type="term" value="F:acyltransferase activity, transferring groups other than amino-acyl groups"/>
    <property type="evidence" value="ECO:0007669"/>
    <property type="project" value="InterPro"/>
</dbReference>
<comment type="caution">
    <text evidence="2">The sequence shown here is derived from an EMBL/GenBank/DDBJ whole genome shotgun (WGS) entry which is preliminary data.</text>
</comment>
<sequence>MIKKIENSDLRVFIEYCRAFGPEHDSSYLPSDEFVADEDHPSIMISREDGSLVGAASLILEDHYRKARKGRFMIFHSVTSQVEVYRSLLNAIKGMTSEIDEVYLFVSPEQPIQSILEEIGFSLERYSFILKRKQERVSLEMPEEIHFIDFDLETHGEIYCNIINSAFAEIAGHLDINQEWLRSSLLSSNVPSSGIQLMIRVNEPIGLLCSEVNEDGLLEIGPLAVLPSFQGQGYGRLLLRKALLLSLDLGLESTLSVNAENEKALSLYIEEGFEKAWTKVCYKFAL</sequence>
<dbReference type="InterPro" id="IPR000182">
    <property type="entry name" value="GNAT_dom"/>
</dbReference>
<dbReference type="Gene3D" id="3.40.630.30">
    <property type="match status" value="1"/>
</dbReference>
<dbReference type="AlphaFoldDB" id="A0A7C1CVT0"/>
<evidence type="ECO:0000313" key="2">
    <source>
        <dbReference type="EMBL" id="HDP77816.1"/>
    </source>
</evidence>
<gene>
    <name evidence="2" type="ORF">ENN47_06480</name>
</gene>
<dbReference type="InterPro" id="IPR016181">
    <property type="entry name" value="Acyl_CoA_acyltransferase"/>
</dbReference>
<protein>
    <submittedName>
        <fullName evidence="2">GNAT family N-acetyltransferase</fullName>
    </submittedName>
</protein>